<evidence type="ECO:0000256" key="2">
    <source>
        <dbReference type="ARBA" id="ARBA00023274"/>
    </source>
</evidence>
<dbReference type="GO" id="GO:1990904">
    <property type="term" value="C:ribonucleoprotein complex"/>
    <property type="evidence" value="ECO:0007669"/>
    <property type="project" value="UniProtKB-KW"/>
</dbReference>
<dbReference type="GO" id="GO:0003735">
    <property type="term" value="F:structural constituent of ribosome"/>
    <property type="evidence" value="ECO:0007669"/>
    <property type="project" value="InterPro"/>
</dbReference>
<accession>A0A915PLG1</accession>
<dbReference type="GO" id="GO:0005840">
    <property type="term" value="C:ribosome"/>
    <property type="evidence" value="ECO:0007669"/>
    <property type="project" value="UniProtKB-KW"/>
</dbReference>
<evidence type="ECO:0000259" key="4">
    <source>
        <dbReference type="PROSITE" id="PS50832"/>
    </source>
</evidence>
<dbReference type="WBParaSite" id="sdigi.contig128.g4909.t1">
    <property type="protein sequence ID" value="sdigi.contig128.g4909.t1"/>
    <property type="gene ID" value="sdigi.contig128.g4909"/>
</dbReference>
<evidence type="ECO:0000313" key="5">
    <source>
        <dbReference type="Proteomes" id="UP000887581"/>
    </source>
</evidence>
<reference evidence="6" key="1">
    <citation type="submission" date="2022-11" db="UniProtKB">
        <authorList>
            <consortium name="WormBaseParasite"/>
        </authorList>
    </citation>
    <scope>IDENTIFICATION</scope>
</reference>
<dbReference type="SUPFAM" id="SSF50249">
    <property type="entry name" value="Nucleic acid-binding proteins"/>
    <property type="match status" value="1"/>
</dbReference>
<dbReference type="InterPro" id="IPR006196">
    <property type="entry name" value="RNA-binding_domain_S1_IF1"/>
</dbReference>
<dbReference type="AlphaFoldDB" id="A0A915PLG1"/>
<dbReference type="SMART" id="SM00652">
    <property type="entry name" value="eIF1a"/>
    <property type="match status" value="1"/>
</dbReference>
<name>A0A915PLG1_9BILA</name>
<dbReference type="GO" id="GO:0003743">
    <property type="term" value="F:translation initiation factor activity"/>
    <property type="evidence" value="ECO:0007669"/>
    <property type="project" value="UniProtKB-UniRule"/>
</dbReference>
<feature type="domain" description="S1-like" evidence="4">
    <location>
        <begin position="69"/>
        <end position="144"/>
    </location>
</feature>
<keyword evidence="3" id="KW-0648">Protein biosynthesis</keyword>
<keyword evidence="5" id="KW-1185">Reference proteome</keyword>
<dbReference type="Pfam" id="PF04758">
    <property type="entry name" value="Ribosomal_S30"/>
    <property type="match status" value="1"/>
</dbReference>
<dbReference type="GO" id="GO:0003723">
    <property type="term" value="F:RNA binding"/>
    <property type="evidence" value="ECO:0007669"/>
    <property type="project" value="InterPro"/>
</dbReference>
<dbReference type="Gene3D" id="2.40.50.140">
    <property type="entry name" value="Nucleic acid-binding proteins"/>
    <property type="match status" value="1"/>
</dbReference>
<dbReference type="PROSITE" id="PS50832">
    <property type="entry name" value="S1_IF1_TYPE"/>
    <property type="match status" value="1"/>
</dbReference>
<keyword evidence="2" id="KW-0687">Ribonucleoprotein</keyword>
<dbReference type="InterPro" id="IPR001253">
    <property type="entry name" value="TIF_eIF-1A"/>
</dbReference>
<keyword evidence="3" id="KW-0396">Initiation factor</keyword>
<evidence type="ECO:0000313" key="6">
    <source>
        <dbReference type="WBParaSite" id="sdigi.contig128.g4909.t1"/>
    </source>
</evidence>
<keyword evidence="1" id="KW-0689">Ribosomal protein</keyword>
<dbReference type="InterPro" id="IPR006846">
    <property type="entry name" value="Ribosomal_eS30"/>
</dbReference>
<organism evidence="5 6">
    <name type="scientific">Setaria digitata</name>
    <dbReference type="NCBI Taxonomy" id="48799"/>
    <lineage>
        <taxon>Eukaryota</taxon>
        <taxon>Metazoa</taxon>
        <taxon>Ecdysozoa</taxon>
        <taxon>Nematoda</taxon>
        <taxon>Chromadorea</taxon>
        <taxon>Rhabditida</taxon>
        <taxon>Spirurina</taxon>
        <taxon>Spiruromorpha</taxon>
        <taxon>Filarioidea</taxon>
        <taxon>Setariidae</taxon>
        <taxon>Setaria</taxon>
    </lineage>
</organism>
<dbReference type="InterPro" id="IPR012340">
    <property type="entry name" value="NA-bd_OB-fold"/>
</dbReference>
<dbReference type="Proteomes" id="UP000887581">
    <property type="component" value="Unplaced"/>
</dbReference>
<evidence type="ECO:0000256" key="1">
    <source>
        <dbReference type="ARBA" id="ARBA00022980"/>
    </source>
</evidence>
<proteinExistence type="predicted"/>
<evidence type="ECO:0000256" key="3">
    <source>
        <dbReference type="PROSITE-ProRule" id="PRU00181"/>
    </source>
</evidence>
<dbReference type="Pfam" id="PF01176">
    <property type="entry name" value="eIF-1a"/>
    <property type="match status" value="1"/>
</dbReference>
<dbReference type="PANTHER" id="PTHR21668">
    <property type="entry name" value="EIF-1A"/>
    <property type="match status" value="1"/>
</dbReference>
<protein>
    <submittedName>
        <fullName evidence="6">S1-like domain-containing protein</fullName>
    </submittedName>
</protein>
<sequence length="230" mass="28239">MRKLRRCQWIRRKWIGRKWIRRKWMTKKWITRKKLVREELKCRKKWPKKGLKYRKKWPRRGPKHGKKWSERKLKYKESGQEYAKVIKVMSHGRLIAKGFDDDKQRLCRIRGRIRWRIHFEEDDIILISLREFQDSKADVIMKYNRHEAQKLKACGQIPANLQLKKKYSCFKEVLVDFGNVHGSMTHVGKVRSLTPYVRRQDKKKKKKKTGRAARRIQYFKRFIDVPSKKY</sequence>